<reference evidence="2" key="1">
    <citation type="submission" date="2023-08" db="EMBL/GenBank/DDBJ databases">
        <title>Black Yeasts Isolated from many extreme environments.</title>
        <authorList>
            <person name="Coleine C."/>
            <person name="Stajich J.E."/>
            <person name="Selbmann L."/>
        </authorList>
    </citation>
    <scope>NUCLEOTIDE SEQUENCE</scope>
    <source>
        <strain evidence="2">CCFEE 5810</strain>
    </source>
</reference>
<sequence length="389" mass="42408">MLVTAVAAVTSLLALTAQAWPHRPYGPQPWGYFTNNTIWQPPGKETVSYPRYTELADGTIIATSALGGVSPGYFPIFESKDGGAHWTYISNLTDQVNGWGMSAQPALEVLSKPIGGYPAGTILGSGNSWSQNGTRIDLYASTDIGRTWHFVSHIANGTAPNTTNGAHPIWEPKLLQYEDVVVAYYSDQRDPLHGQKLSHQVSYDLKSWGPVVNDVALPLYEARPGMTNIAFIAPIKKWILVHETPIGNSSSYGVNYPVHYVMADTPLEFGLNEDIPLVVNNQTAPNASPYVVWSPLGGEYGTIVVSDADRMQVFTNQCGGDRNEWEIHETPAGAVYSRAIQIFKKRPDHLAIYGGNTYDDSAADVHKPFSITVVNLLQVLKAPQGVIPA</sequence>
<name>A0AAN7W753_9PEZI</name>
<dbReference type="CDD" id="cd15482">
    <property type="entry name" value="Sialidase_non-viral"/>
    <property type="match status" value="1"/>
</dbReference>
<dbReference type="PANTHER" id="PTHR38792:SF1">
    <property type="entry name" value="BNR_ASP-BOX REPEAT PROTEIN"/>
    <property type="match status" value="1"/>
</dbReference>
<feature type="chain" id="PRO_5042915007" description="Glycoside hydrolase family 93 protein" evidence="1">
    <location>
        <begin position="20"/>
        <end position="389"/>
    </location>
</feature>
<protein>
    <recommendedName>
        <fullName evidence="4">Glycoside hydrolase family 93 protein</fullName>
    </recommendedName>
</protein>
<dbReference type="AlphaFoldDB" id="A0AAN7W753"/>
<dbReference type="Gene3D" id="2.120.10.10">
    <property type="match status" value="1"/>
</dbReference>
<proteinExistence type="predicted"/>
<dbReference type="InterPro" id="IPR036278">
    <property type="entry name" value="Sialidase_sf"/>
</dbReference>
<evidence type="ECO:0000256" key="1">
    <source>
        <dbReference type="SAM" id="SignalP"/>
    </source>
</evidence>
<accession>A0AAN7W753</accession>
<feature type="signal peptide" evidence="1">
    <location>
        <begin position="1"/>
        <end position="19"/>
    </location>
</feature>
<dbReference type="SUPFAM" id="SSF50939">
    <property type="entry name" value="Sialidases"/>
    <property type="match status" value="1"/>
</dbReference>
<dbReference type="PANTHER" id="PTHR38792">
    <property type="entry name" value="BNR/ASP-BOX REPEAT DOMAIN PROTEIN (AFU_ORTHOLOGUE AFUA_7G06430)-RELATED"/>
    <property type="match status" value="1"/>
</dbReference>
<evidence type="ECO:0008006" key="4">
    <source>
        <dbReference type="Google" id="ProtNLM"/>
    </source>
</evidence>
<keyword evidence="1" id="KW-0732">Signal</keyword>
<evidence type="ECO:0000313" key="2">
    <source>
        <dbReference type="EMBL" id="KAK5695984.1"/>
    </source>
</evidence>
<dbReference type="EMBL" id="JAVRQU010000013">
    <property type="protein sequence ID" value="KAK5695984.1"/>
    <property type="molecule type" value="Genomic_DNA"/>
</dbReference>
<dbReference type="Proteomes" id="UP001310594">
    <property type="component" value="Unassembled WGS sequence"/>
</dbReference>
<evidence type="ECO:0000313" key="3">
    <source>
        <dbReference type="Proteomes" id="UP001310594"/>
    </source>
</evidence>
<comment type="caution">
    <text evidence="2">The sequence shown here is derived from an EMBL/GenBank/DDBJ whole genome shotgun (WGS) entry which is preliminary data.</text>
</comment>
<organism evidence="2 3">
    <name type="scientific">Elasticomyces elasticus</name>
    <dbReference type="NCBI Taxonomy" id="574655"/>
    <lineage>
        <taxon>Eukaryota</taxon>
        <taxon>Fungi</taxon>
        <taxon>Dikarya</taxon>
        <taxon>Ascomycota</taxon>
        <taxon>Pezizomycotina</taxon>
        <taxon>Dothideomycetes</taxon>
        <taxon>Dothideomycetidae</taxon>
        <taxon>Mycosphaerellales</taxon>
        <taxon>Teratosphaeriaceae</taxon>
        <taxon>Elasticomyces</taxon>
    </lineage>
</organism>
<gene>
    <name evidence="2" type="ORF">LTR97_008404</name>
</gene>